<dbReference type="InterPro" id="IPR026444">
    <property type="entry name" value="Secre_tail"/>
</dbReference>
<sequence>MRLQRDHDRQQRNGRRTACLRRRRRPNAATVHIYNVNGAIVKTLFLPSGDHVQPLADGMYLVRVGEQVRKILVK</sequence>
<dbReference type="AlphaFoldDB" id="A0A3P1YGB0"/>
<dbReference type="EMBL" id="RQYN01000110">
    <property type="protein sequence ID" value="RRD69478.1"/>
    <property type="molecule type" value="Genomic_DNA"/>
</dbReference>
<proteinExistence type="predicted"/>
<reference evidence="1 2" key="1">
    <citation type="submission" date="2018-11" db="EMBL/GenBank/DDBJ databases">
        <title>Genomes From Bacteria Associated with the Canine Oral Cavity: a Test Case for Automated Genome-Based Taxonomic Assignment.</title>
        <authorList>
            <person name="Coil D.A."/>
            <person name="Jospin G."/>
            <person name="Darling A.E."/>
            <person name="Wallis C."/>
            <person name="Davis I.J."/>
            <person name="Harris S."/>
            <person name="Eisen J.A."/>
            <person name="Holcombe L.J."/>
            <person name="O'Flynn C."/>
        </authorList>
    </citation>
    <scope>NUCLEOTIDE SEQUENCE [LARGE SCALE GENOMIC DNA]</scope>
    <source>
        <strain evidence="1 2">OH1426_COT-023</strain>
    </source>
</reference>
<evidence type="ECO:0000313" key="2">
    <source>
        <dbReference type="Proteomes" id="UP000279860"/>
    </source>
</evidence>
<organism evidence="1 2">
    <name type="scientific">Tannerella forsythia</name>
    <name type="common">Bacteroides forsythus</name>
    <dbReference type="NCBI Taxonomy" id="28112"/>
    <lineage>
        <taxon>Bacteria</taxon>
        <taxon>Pseudomonadati</taxon>
        <taxon>Bacteroidota</taxon>
        <taxon>Bacteroidia</taxon>
        <taxon>Bacteroidales</taxon>
        <taxon>Tannerellaceae</taxon>
        <taxon>Tannerella</taxon>
    </lineage>
</organism>
<protein>
    <submittedName>
        <fullName evidence="1">T9SS C-terminal target domain-containing protein</fullName>
    </submittedName>
</protein>
<dbReference type="Proteomes" id="UP000279860">
    <property type="component" value="Unassembled WGS sequence"/>
</dbReference>
<accession>A0A3P1YGB0</accession>
<dbReference type="NCBIfam" id="TIGR04183">
    <property type="entry name" value="Por_Secre_tail"/>
    <property type="match status" value="1"/>
</dbReference>
<evidence type="ECO:0000313" key="1">
    <source>
        <dbReference type="EMBL" id="RRD69478.1"/>
    </source>
</evidence>
<name>A0A3P1YGB0_TANFO</name>
<comment type="caution">
    <text evidence="1">The sequence shown here is derived from an EMBL/GenBank/DDBJ whole genome shotgun (WGS) entry which is preliminary data.</text>
</comment>
<gene>
    <name evidence="1" type="ORF">EII41_13460</name>
</gene>